<feature type="signal peptide" evidence="1">
    <location>
        <begin position="1"/>
        <end position="23"/>
    </location>
</feature>
<sequence>MKNFIKFFSLIFILLALSNCVTEDSITKDTDTGVMSKLDIPLDFNFETAKDVTVSFSGVKVKSTNKIKYSVYLYDEEFTNTEVTYEDESGETVNATLQISDALNNKIASFVTSEEIFEMEFTIPSSYNSLYVVKNEMGIFSSSIIEINNQKSIFKKGVSTKATKAAVDIFYGTNGGGDLFTINEVSNELTVISSLPDNTGSYTCAIDPISRKLYTIGNKSPNNLYCFNIDEETWETIGSVNTGGPRLGYNITDGMLYFSTSNYVYVLDPSNAKRIATYKINGLETTSGGDLAFDKDGTMYLSSTTGLYKCEFADGNAIDATWISSETLPNYPNSLTFDSNGELWWATAIGSEGLTFIMDKVTGGFESRSTYPTLIHDLATLPYDESSISDVDTDGDGVIDFYDEFPEDAEKASVTYTPSIYGWGTYGFEDLWPSKGDYDFNDLVVNYRYINIENADGLMVETRLNYVVKNIGGSLKNGFGIQFEMDESLIKEVSGYHLTENIVSLNGKGLESDQTLPVVIVFDNAWANSNDSEIEIVIAYTEPIESSMMGELNPFIFTGGNRGKEIHCANQQPTDLVDNDFFGSYDDKTNVASGVYYKDSNNLPWAINIIHDFAYPKEKQEIMLGYPYFTTWAESGGDLYEDWYKEKDGYRNYDYLNRN</sequence>
<dbReference type="RefSeq" id="WP_162845498.1">
    <property type="nucleotide sequence ID" value="NZ_AP018042.1"/>
</dbReference>
<dbReference type="Proteomes" id="UP000218267">
    <property type="component" value="Chromosome"/>
</dbReference>
<accession>A0A1Y1CPK8</accession>
<evidence type="ECO:0000313" key="4">
    <source>
        <dbReference type="Proteomes" id="UP000218267"/>
    </source>
</evidence>
<proteinExistence type="predicted"/>
<dbReference type="AlphaFoldDB" id="A0A1Y1CPK8"/>
<dbReference type="Gene3D" id="2.130.10.10">
    <property type="entry name" value="YVTN repeat-like/Quinoprotein amine dehydrogenase"/>
    <property type="match status" value="1"/>
</dbReference>
<dbReference type="KEGG" id="mbas:ALGA_3892"/>
<dbReference type="InterPro" id="IPR032295">
    <property type="entry name" value="DUF4842"/>
</dbReference>
<keyword evidence="4" id="KW-1185">Reference proteome</keyword>
<dbReference type="Pfam" id="PF16130">
    <property type="entry name" value="DUF4842"/>
    <property type="match status" value="1"/>
</dbReference>
<evidence type="ECO:0000256" key="1">
    <source>
        <dbReference type="SAM" id="SignalP"/>
    </source>
</evidence>
<reference evidence="3 4" key="1">
    <citation type="journal article" date="2018" name="Mar. Genomics">
        <title>Complete genome sequence of Marinifilaceae bacterium strain SPP2, isolated from the Antarctic marine sediment.</title>
        <authorList>
            <person name="Watanabe M."/>
            <person name="Kojima H."/>
            <person name="Fukui M."/>
        </authorList>
    </citation>
    <scope>NUCLEOTIDE SEQUENCE [LARGE SCALE GENOMIC DNA]</scope>
    <source>
        <strain evidence="3 4">SPP2</strain>
    </source>
</reference>
<reference evidence="4" key="2">
    <citation type="journal article" date="2020" name="Antonie Van Leeuwenhoek">
        <title>Labilibaculum antarcticum sp. nov., a novel facultative anaerobic, psychrotorelant bacterium isolated from marine sediment of Antarctica.</title>
        <authorList>
            <person name="Watanabe M."/>
            <person name="Kojima H."/>
            <person name="Fukui M."/>
        </authorList>
    </citation>
    <scope>NUCLEOTIDE SEQUENCE [LARGE SCALE GENOMIC DNA]</scope>
    <source>
        <strain evidence="4">SPP2</strain>
    </source>
</reference>
<protein>
    <submittedName>
        <fullName evidence="3">LruC domain-containing protein</fullName>
    </submittedName>
</protein>
<name>A0A1Y1CPK8_9BACT</name>
<keyword evidence="1" id="KW-0732">Signal</keyword>
<evidence type="ECO:0000313" key="3">
    <source>
        <dbReference type="EMBL" id="BAX82184.1"/>
    </source>
</evidence>
<organism evidence="3 4">
    <name type="scientific">Labilibaculum antarcticum</name>
    <dbReference type="NCBI Taxonomy" id="1717717"/>
    <lineage>
        <taxon>Bacteria</taxon>
        <taxon>Pseudomonadati</taxon>
        <taxon>Bacteroidota</taxon>
        <taxon>Bacteroidia</taxon>
        <taxon>Marinilabiliales</taxon>
        <taxon>Marinifilaceae</taxon>
        <taxon>Labilibaculum</taxon>
    </lineage>
</organism>
<dbReference type="EMBL" id="AP018042">
    <property type="protein sequence ID" value="BAX82184.1"/>
    <property type="molecule type" value="Genomic_DNA"/>
</dbReference>
<dbReference type="InterPro" id="IPR031025">
    <property type="entry name" value="LruC_dom"/>
</dbReference>
<gene>
    <name evidence="3" type="ORF">ALGA_3892</name>
</gene>
<dbReference type="SUPFAM" id="SSF63825">
    <property type="entry name" value="YWTD domain"/>
    <property type="match status" value="1"/>
</dbReference>
<evidence type="ECO:0000259" key="2">
    <source>
        <dbReference type="Pfam" id="PF16130"/>
    </source>
</evidence>
<feature type="chain" id="PRO_5013118608" evidence="1">
    <location>
        <begin position="24"/>
        <end position="659"/>
    </location>
</feature>
<feature type="domain" description="DUF4842" evidence="2">
    <location>
        <begin position="460"/>
        <end position="644"/>
    </location>
</feature>
<dbReference type="NCBIfam" id="TIGR04456">
    <property type="entry name" value="LruC_dom"/>
    <property type="match status" value="1"/>
</dbReference>
<dbReference type="InterPro" id="IPR015943">
    <property type="entry name" value="WD40/YVTN_repeat-like_dom_sf"/>
</dbReference>